<dbReference type="Proteomes" id="UP000545761">
    <property type="component" value="Unassembled WGS sequence"/>
</dbReference>
<comment type="caution">
    <text evidence="2">The sequence shown here is derived from an EMBL/GenBank/DDBJ whole genome shotgun (WGS) entry which is preliminary data.</text>
</comment>
<dbReference type="Pfam" id="PF04149">
    <property type="entry name" value="DUF397"/>
    <property type="match status" value="1"/>
</dbReference>
<protein>
    <submittedName>
        <fullName evidence="2">DUF397 domain-containing protein</fullName>
    </submittedName>
</protein>
<evidence type="ECO:0000259" key="1">
    <source>
        <dbReference type="Pfam" id="PF04149"/>
    </source>
</evidence>
<accession>A0A7W0DFS3</accession>
<feature type="domain" description="DUF397" evidence="1">
    <location>
        <begin position="5"/>
        <end position="56"/>
    </location>
</feature>
<name>A0A7W0DFS3_9ACTN</name>
<proteinExistence type="predicted"/>
<evidence type="ECO:0000313" key="3">
    <source>
        <dbReference type="Proteomes" id="UP000545761"/>
    </source>
</evidence>
<dbReference type="EMBL" id="JACEHE010000001">
    <property type="protein sequence ID" value="MBA2944272.1"/>
    <property type="molecule type" value="Genomic_DNA"/>
</dbReference>
<reference evidence="2 3" key="1">
    <citation type="submission" date="2020-07" db="EMBL/GenBank/DDBJ databases">
        <title>Streptomyces isolated from Indian soil.</title>
        <authorList>
            <person name="Mandal S."/>
            <person name="Maiti P.K."/>
        </authorList>
    </citation>
    <scope>NUCLEOTIDE SEQUENCE [LARGE SCALE GENOMIC DNA]</scope>
    <source>
        <strain evidence="2 3">PSKA28</strain>
    </source>
</reference>
<dbReference type="InterPro" id="IPR007278">
    <property type="entry name" value="DUF397"/>
</dbReference>
<dbReference type="AlphaFoldDB" id="A0A7W0DFS3"/>
<evidence type="ECO:0000313" key="2">
    <source>
        <dbReference type="EMBL" id="MBA2944272.1"/>
    </source>
</evidence>
<sequence>MPPFAWQKSTFSPDGSDCVYVAATPDGTILLRESDEPEVMLSTGPRQLRAFIANLRTADRMKPA</sequence>
<gene>
    <name evidence="2" type="ORF">H1D24_00175</name>
</gene>
<organism evidence="2 3">
    <name type="scientific">Streptomyces himalayensis subsp. himalayensis</name>
    <dbReference type="NCBI Taxonomy" id="2756131"/>
    <lineage>
        <taxon>Bacteria</taxon>
        <taxon>Bacillati</taxon>
        <taxon>Actinomycetota</taxon>
        <taxon>Actinomycetes</taxon>
        <taxon>Kitasatosporales</taxon>
        <taxon>Streptomycetaceae</taxon>
        <taxon>Streptomyces</taxon>
        <taxon>Streptomyces himalayensis</taxon>
    </lineage>
</organism>